<dbReference type="AlphaFoldDB" id="A0A8J6N7X1"/>
<dbReference type="GO" id="GO:0035438">
    <property type="term" value="F:cyclic-di-GMP binding"/>
    <property type="evidence" value="ECO:0007669"/>
    <property type="project" value="InterPro"/>
</dbReference>
<evidence type="ECO:0000313" key="2">
    <source>
        <dbReference type="EMBL" id="MBC8316381.1"/>
    </source>
</evidence>
<dbReference type="Proteomes" id="UP000614424">
    <property type="component" value="Unassembled WGS sequence"/>
</dbReference>
<gene>
    <name evidence="2" type="ORF">H8E41_00645</name>
</gene>
<comment type="caution">
    <text evidence="2">The sequence shown here is derived from an EMBL/GenBank/DDBJ whole genome shotgun (WGS) entry which is preliminary data.</text>
</comment>
<evidence type="ECO:0000313" key="3">
    <source>
        <dbReference type="Proteomes" id="UP000614424"/>
    </source>
</evidence>
<accession>A0A8J6N7X1</accession>
<proteinExistence type="predicted"/>
<dbReference type="InterPro" id="IPR009875">
    <property type="entry name" value="PilZ_domain"/>
</dbReference>
<dbReference type="EMBL" id="JACNJZ010000029">
    <property type="protein sequence ID" value="MBC8316381.1"/>
    <property type="molecule type" value="Genomic_DNA"/>
</dbReference>
<name>A0A8J6N7X1_9BACT</name>
<organism evidence="2 3">
    <name type="scientific">Candidatus Desulfobia pelagia</name>
    <dbReference type="NCBI Taxonomy" id="2841692"/>
    <lineage>
        <taxon>Bacteria</taxon>
        <taxon>Pseudomonadati</taxon>
        <taxon>Thermodesulfobacteriota</taxon>
        <taxon>Desulfobulbia</taxon>
        <taxon>Desulfobulbales</taxon>
        <taxon>Desulfobulbaceae</taxon>
        <taxon>Candidatus Desulfobia</taxon>
    </lineage>
</organism>
<reference evidence="2 3" key="1">
    <citation type="submission" date="2020-08" db="EMBL/GenBank/DDBJ databases">
        <title>Bridging the membrane lipid divide: bacteria of the FCB group superphylum have the potential to synthesize archaeal ether lipids.</title>
        <authorList>
            <person name="Villanueva L."/>
            <person name="Von Meijenfeldt F.A.B."/>
            <person name="Westbye A.B."/>
            <person name="Yadav S."/>
            <person name="Hopmans E.C."/>
            <person name="Dutilh B.E."/>
            <person name="Sinninghe Damste J.S."/>
        </authorList>
    </citation>
    <scope>NUCLEOTIDE SEQUENCE [LARGE SCALE GENOMIC DNA]</scope>
    <source>
        <strain evidence="2">NIOZ-UU47</strain>
    </source>
</reference>
<dbReference type="Pfam" id="PF07238">
    <property type="entry name" value="PilZ"/>
    <property type="match status" value="1"/>
</dbReference>
<evidence type="ECO:0000259" key="1">
    <source>
        <dbReference type="Pfam" id="PF07238"/>
    </source>
</evidence>
<feature type="domain" description="PilZ" evidence="1">
    <location>
        <begin position="9"/>
        <end position="117"/>
    </location>
</feature>
<protein>
    <submittedName>
        <fullName evidence="2">PilZ domain-containing protein</fullName>
    </submittedName>
</protein>
<dbReference type="Gene3D" id="2.40.10.220">
    <property type="entry name" value="predicted glycosyltransferase like domains"/>
    <property type="match status" value="1"/>
</dbReference>
<sequence length="128" mass="14604">MVHPSPHTERRRHPRYAVGDNVLVFSHDTFGQIMDISKSGLAYRYLTARDDTKLPDVELGFLNTENGFYIDKLYCKIIRSNDSTPLHPSSNTLIRTNGVEFTQLTDEQRSFLDSFLNQNIASIQVSTP</sequence>